<gene>
    <name evidence="2" type="ORF">BG846_05367</name>
</gene>
<name>A0A1Y2NND9_STRFR</name>
<reference evidence="2 3" key="1">
    <citation type="submission" date="2016-09" db="EMBL/GenBank/DDBJ databases">
        <title>Streptomyces fradiae DSM40063, a candidate organism with high potential of specific P450 cytochromes.</title>
        <authorList>
            <person name="Grumaz C."/>
            <person name="Vainshtein Y."/>
            <person name="Kirstahler P."/>
            <person name="Sohn K."/>
        </authorList>
    </citation>
    <scope>NUCLEOTIDE SEQUENCE [LARGE SCALE GENOMIC DNA]</scope>
    <source>
        <strain evidence="2 3">DSM 40063</strain>
    </source>
</reference>
<feature type="compositionally biased region" description="Low complexity" evidence="1">
    <location>
        <begin position="1"/>
        <end position="19"/>
    </location>
</feature>
<dbReference type="AlphaFoldDB" id="A0A1Y2NND9"/>
<accession>A0A1Y2NND9</accession>
<feature type="region of interest" description="Disordered" evidence="1">
    <location>
        <begin position="1"/>
        <end position="29"/>
    </location>
</feature>
<evidence type="ECO:0000313" key="3">
    <source>
        <dbReference type="Proteomes" id="UP000194318"/>
    </source>
</evidence>
<comment type="caution">
    <text evidence="2">The sequence shown here is derived from an EMBL/GenBank/DDBJ whole genome shotgun (WGS) entry which is preliminary data.</text>
</comment>
<sequence length="85" mass="9107">MTPKSRMTSASSSPASLSRDGVTSAAPLRRDAALSKTAASKLGEENCRVRESGVIRIRSRRVRASSATPRWLTTTPLGRPVDPEV</sequence>
<proteinExistence type="predicted"/>
<organism evidence="2 3">
    <name type="scientific">Streptomyces fradiae ATCC 10745 = DSM 40063</name>
    <dbReference type="NCBI Taxonomy" id="1319510"/>
    <lineage>
        <taxon>Bacteria</taxon>
        <taxon>Bacillati</taxon>
        <taxon>Actinomycetota</taxon>
        <taxon>Actinomycetes</taxon>
        <taxon>Kitasatosporales</taxon>
        <taxon>Streptomycetaceae</taxon>
        <taxon>Streptomyces</taxon>
    </lineage>
</organism>
<dbReference type="EMBL" id="MIFZ01000338">
    <property type="protein sequence ID" value="OSY49024.1"/>
    <property type="molecule type" value="Genomic_DNA"/>
</dbReference>
<dbReference type="Proteomes" id="UP000194318">
    <property type="component" value="Unassembled WGS sequence"/>
</dbReference>
<protein>
    <submittedName>
        <fullName evidence="2">Uncharacterized protein</fullName>
    </submittedName>
</protein>
<evidence type="ECO:0000256" key="1">
    <source>
        <dbReference type="SAM" id="MobiDB-lite"/>
    </source>
</evidence>
<evidence type="ECO:0000313" key="2">
    <source>
        <dbReference type="EMBL" id="OSY49024.1"/>
    </source>
</evidence>
<feature type="region of interest" description="Disordered" evidence="1">
    <location>
        <begin position="62"/>
        <end position="85"/>
    </location>
</feature>